<evidence type="ECO:0000313" key="3">
    <source>
        <dbReference type="Proteomes" id="UP000094043"/>
    </source>
</evidence>
<accession>A0A1E3IRK6</accession>
<name>A0A1E3IRK6_9TREE</name>
<dbReference type="OrthoDB" id="3356019at2759"/>
<dbReference type="EMBL" id="CP143785">
    <property type="protein sequence ID" value="WVN86984.1"/>
    <property type="molecule type" value="Genomic_DNA"/>
</dbReference>
<feature type="region of interest" description="Disordered" evidence="1">
    <location>
        <begin position="139"/>
        <end position="179"/>
    </location>
</feature>
<reference evidence="2" key="1">
    <citation type="submission" date="2016-06" db="EMBL/GenBank/DDBJ databases">
        <authorList>
            <person name="Cuomo C."/>
            <person name="Litvintseva A."/>
            <person name="Heitman J."/>
            <person name="Chen Y."/>
            <person name="Sun S."/>
            <person name="Springer D."/>
            <person name="Dromer F."/>
            <person name="Young S."/>
            <person name="Zeng Q."/>
            <person name="Chapman S."/>
            <person name="Gujja S."/>
            <person name="Saif S."/>
            <person name="Birren B."/>
        </authorList>
    </citation>
    <scope>NUCLEOTIDE SEQUENCE</scope>
    <source>
        <strain evidence="2">CBS 7841</strain>
    </source>
</reference>
<dbReference type="KEGG" id="cdep:91086371"/>
<reference evidence="2" key="3">
    <citation type="submission" date="2024-01" db="EMBL/GenBank/DDBJ databases">
        <authorList>
            <person name="Coelho M.A."/>
            <person name="David-Palma M."/>
            <person name="Shea T."/>
            <person name="Sun S."/>
            <person name="Cuomo C.A."/>
            <person name="Heitman J."/>
        </authorList>
    </citation>
    <scope>NUCLEOTIDE SEQUENCE</scope>
    <source>
        <strain evidence="2">CBS 7841</strain>
    </source>
</reference>
<reference evidence="2" key="2">
    <citation type="journal article" date="2022" name="Elife">
        <title>Obligate sexual reproduction of a homothallic fungus closely related to the Cryptococcus pathogenic species complex.</title>
        <authorList>
            <person name="Passer A.R."/>
            <person name="Clancey S.A."/>
            <person name="Shea T."/>
            <person name="David-Palma M."/>
            <person name="Averette A.F."/>
            <person name="Boekhout T."/>
            <person name="Porcel B.M."/>
            <person name="Nowrousian M."/>
            <person name="Cuomo C.A."/>
            <person name="Sun S."/>
            <person name="Heitman J."/>
            <person name="Coelho M.A."/>
        </authorList>
    </citation>
    <scope>NUCLEOTIDE SEQUENCE</scope>
    <source>
        <strain evidence="2">CBS 7841</strain>
    </source>
</reference>
<dbReference type="Proteomes" id="UP000094043">
    <property type="component" value="Chromosome 2"/>
</dbReference>
<proteinExistence type="predicted"/>
<organism evidence="2 3">
    <name type="scientific">Cryptococcus depauperatus CBS 7841</name>
    <dbReference type="NCBI Taxonomy" id="1295531"/>
    <lineage>
        <taxon>Eukaryota</taxon>
        <taxon>Fungi</taxon>
        <taxon>Dikarya</taxon>
        <taxon>Basidiomycota</taxon>
        <taxon>Agaricomycotina</taxon>
        <taxon>Tremellomycetes</taxon>
        <taxon>Tremellales</taxon>
        <taxon>Cryptococcaceae</taxon>
        <taxon>Cryptococcus</taxon>
    </lineage>
</organism>
<feature type="compositionally biased region" description="Basic and acidic residues" evidence="1">
    <location>
        <begin position="139"/>
        <end position="163"/>
    </location>
</feature>
<evidence type="ECO:0000256" key="1">
    <source>
        <dbReference type="SAM" id="MobiDB-lite"/>
    </source>
</evidence>
<dbReference type="VEuPathDB" id="FungiDB:L203_01415"/>
<dbReference type="RefSeq" id="XP_066067684.1">
    <property type="nucleotide sequence ID" value="XM_066211587.1"/>
</dbReference>
<keyword evidence="3" id="KW-1185">Reference proteome</keyword>
<dbReference type="GeneID" id="91086371"/>
<sequence length="179" mass="20288">MENTLSEAAINQRASIAEKRRRQEHAQRAYDVQFTGGLQGAIKWTIFGAVACVVGHYTFPGFQRQTLGLKAFLTSSATIIGLVLGADDHLLRFEHAHRMEENETRRKARNALALEGKIASEGEIRRWREGYERKLAEDREREKRSLGFDTAETRINAEQREKALNAQPLPDPNAKDSLQ</sequence>
<dbReference type="AlphaFoldDB" id="A0A1E3IRK6"/>
<evidence type="ECO:0000313" key="2">
    <source>
        <dbReference type="EMBL" id="WVN86984.1"/>
    </source>
</evidence>
<gene>
    <name evidence="2" type="ORF">L203_102159</name>
</gene>
<protein>
    <submittedName>
        <fullName evidence="2">Uncharacterized protein</fullName>
    </submittedName>
</protein>